<accession>A0A5B9M9I3</accession>
<evidence type="ECO:0000313" key="2">
    <source>
        <dbReference type="Proteomes" id="UP000321353"/>
    </source>
</evidence>
<proteinExistence type="predicted"/>
<dbReference type="AlphaFoldDB" id="A0A5B9M9I3"/>
<reference evidence="1 2" key="1">
    <citation type="submission" date="2019-02" db="EMBL/GenBank/DDBJ databases">
        <title>Planctomycetal bacteria perform biofilm scaping via a novel small molecule.</title>
        <authorList>
            <person name="Jeske O."/>
            <person name="Boedeker C."/>
            <person name="Wiegand S."/>
            <person name="Breitling P."/>
            <person name="Kallscheuer N."/>
            <person name="Jogler M."/>
            <person name="Rohde M."/>
            <person name="Petersen J."/>
            <person name="Medema M.H."/>
            <person name="Surup F."/>
            <person name="Jogler C."/>
        </authorList>
    </citation>
    <scope>NUCLEOTIDE SEQUENCE [LARGE SCALE GENOMIC DNA]</scope>
    <source>
        <strain evidence="1 2">Mal15</strain>
    </source>
</reference>
<dbReference type="KEGG" id="smam:Mal15_17920"/>
<dbReference type="EMBL" id="CP036264">
    <property type="protein sequence ID" value="QEF97748.1"/>
    <property type="molecule type" value="Genomic_DNA"/>
</dbReference>
<dbReference type="Proteomes" id="UP000321353">
    <property type="component" value="Chromosome"/>
</dbReference>
<keyword evidence="2" id="KW-1185">Reference proteome</keyword>
<evidence type="ECO:0000313" key="1">
    <source>
        <dbReference type="EMBL" id="QEF97748.1"/>
    </source>
</evidence>
<protein>
    <submittedName>
        <fullName evidence="1">Uncharacterized protein</fullName>
    </submittedName>
</protein>
<name>A0A5B9M9I3_9BACT</name>
<gene>
    <name evidence="1" type="ORF">Mal15_17920</name>
</gene>
<sequence>MKFTPIGVPVDELDLGDLFCLLCGDQIANEAYYADEFEGHFCGSCVEGYVNDIEQEAETHARAACRITAELPGFDAENEFRCSQEDYDLGMRWSNTPNSYLSACRHECTNYDDLIGACHKSSQSIADQVFYAAIRERTDKMVIAEITRTHPEVAHEFYEFDHPPY</sequence>
<dbReference type="RefSeq" id="WP_147867389.1">
    <property type="nucleotide sequence ID" value="NZ_CP036264.1"/>
</dbReference>
<organism evidence="1 2">
    <name type="scientific">Stieleria maiorica</name>
    <dbReference type="NCBI Taxonomy" id="2795974"/>
    <lineage>
        <taxon>Bacteria</taxon>
        <taxon>Pseudomonadati</taxon>
        <taxon>Planctomycetota</taxon>
        <taxon>Planctomycetia</taxon>
        <taxon>Pirellulales</taxon>
        <taxon>Pirellulaceae</taxon>
        <taxon>Stieleria</taxon>
    </lineage>
</organism>